<keyword evidence="1" id="KW-0472">Membrane</keyword>
<gene>
    <name evidence="2" type="ORF">SAMN04488526_2338</name>
</gene>
<evidence type="ECO:0000256" key="1">
    <source>
        <dbReference type="SAM" id="Phobius"/>
    </source>
</evidence>
<dbReference type="RefSeq" id="WP_245737581.1">
    <property type="nucleotide sequence ID" value="NZ_FNZQ01000004.1"/>
</dbReference>
<reference evidence="2 3" key="1">
    <citation type="submission" date="2016-10" db="EMBL/GenBank/DDBJ databases">
        <authorList>
            <person name="de Groot N.N."/>
        </authorList>
    </citation>
    <scope>NUCLEOTIDE SEQUENCE [LARGE SCALE GENOMIC DNA]</scope>
    <source>
        <strain evidence="2 3">DSM 14858</strain>
    </source>
</reference>
<proteinExistence type="predicted"/>
<feature type="transmembrane region" description="Helical" evidence="1">
    <location>
        <begin position="12"/>
        <end position="35"/>
    </location>
</feature>
<keyword evidence="1" id="KW-0812">Transmembrane</keyword>
<dbReference type="AlphaFoldDB" id="A0A1H7NX26"/>
<name>A0A1H7NX26_9RHOB</name>
<evidence type="ECO:0000313" key="3">
    <source>
        <dbReference type="Proteomes" id="UP000199283"/>
    </source>
</evidence>
<evidence type="ECO:0000313" key="2">
    <source>
        <dbReference type="EMBL" id="SEL28071.1"/>
    </source>
</evidence>
<dbReference type="STRING" id="188906.SAMN04488526_2338"/>
<feature type="transmembrane region" description="Helical" evidence="1">
    <location>
        <begin position="104"/>
        <end position="124"/>
    </location>
</feature>
<organism evidence="2 3">
    <name type="scientific">Jannaschia helgolandensis</name>
    <dbReference type="NCBI Taxonomy" id="188906"/>
    <lineage>
        <taxon>Bacteria</taxon>
        <taxon>Pseudomonadati</taxon>
        <taxon>Pseudomonadota</taxon>
        <taxon>Alphaproteobacteria</taxon>
        <taxon>Rhodobacterales</taxon>
        <taxon>Roseobacteraceae</taxon>
        <taxon>Jannaschia</taxon>
    </lineage>
</organism>
<dbReference type="Proteomes" id="UP000199283">
    <property type="component" value="Unassembled WGS sequence"/>
</dbReference>
<feature type="transmembrane region" description="Helical" evidence="1">
    <location>
        <begin position="80"/>
        <end position="98"/>
    </location>
</feature>
<protein>
    <submittedName>
        <fullName evidence="2">Putative oxidoreductase</fullName>
    </submittedName>
</protein>
<keyword evidence="1" id="KW-1133">Transmembrane helix</keyword>
<sequence length="132" mass="13784">MPPRHRLARTVTWTRPAVIVARVLIGALFAAGAVQKAVEPEAAAGLLRGLGLPGAFVWPALIYNAAAAAALFAGWRVVPVALSLAAYSALTSLFHLIPDDPWQMSIFVKNWAIAGGCLALAVAARQSDTAEA</sequence>
<feature type="transmembrane region" description="Helical" evidence="1">
    <location>
        <begin position="55"/>
        <end position="73"/>
    </location>
</feature>
<dbReference type="EMBL" id="FNZQ01000004">
    <property type="protein sequence ID" value="SEL28071.1"/>
    <property type="molecule type" value="Genomic_DNA"/>
</dbReference>
<accession>A0A1H7NX26</accession>
<keyword evidence="3" id="KW-1185">Reference proteome</keyword>